<dbReference type="EMBL" id="JABZTM010000163">
    <property type="protein sequence ID" value="MBF1447884.1"/>
    <property type="molecule type" value="Genomic_DNA"/>
</dbReference>
<dbReference type="GO" id="GO:0005524">
    <property type="term" value="F:ATP binding"/>
    <property type="evidence" value="ECO:0007669"/>
    <property type="project" value="UniProtKB-KW"/>
</dbReference>
<gene>
    <name evidence="6" type="ORF">HXN55_10995</name>
</gene>
<feature type="binding site" evidence="1">
    <location>
        <position position="235"/>
    </location>
    <ligand>
        <name>ATP</name>
        <dbReference type="ChEBI" id="CHEBI:30616"/>
    </ligand>
</feature>
<dbReference type="Proteomes" id="UP000787419">
    <property type="component" value="Unassembled WGS sequence"/>
</dbReference>
<dbReference type="Pfam" id="PF21248">
    <property type="entry name" value="SoFic-like_C"/>
    <property type="match status" value="1"/>
</dbReference>
<comment type="caution">
    <text evidence="6">The sequence shown here is derived from an EMBL/GenBank/DDBJ whole genome shotgun (WGS) entry which is preliminary data.</text>
</comment>
<dbReference type="RefSeq" id="WP_278491180.1">
    <property type="nucleotide sequence ID" value="NZ_CAJZDG010000092.1"/>
</dbReference>
<dbReference type="InterPro" id="IPR026287">
    <property type="entry name" value="SoFic-like"/>
</dbReference>
<feature type="binding site" evidence="1">
    <location>
        <begin position="198"/>
        <end position="204"/>
    </location>
    <ligand>
        <name>ATP</name>
        <dbReference type="ChEBI" id="CHEBI:30616"/>
    </ligand>
</feature>
<feature type="transmembrane region" description="Helical" evidence="4">
    <location>
        <begin position="205"/>
        <end position="224"/>
    </location>
</feature>
<dbReference type="PANTHER" id="PTHR13504:SF35">
    <property type="entry name" value="PROTEIN ADENYLYLTRANSFERASE SOFIC"/>
    <property type="match status" value="1"/>
</dbReference>
<dbReference type="Pfam" id="PF13784">
    <property type="entry name" value="Fic_N"/>
    <property type="match status" value="1"/>
</dbReference>
<keyword evidence="4" id="KW-0812">Transmembrane</keyword>
<proteinExistence type="predicted"/>
<reference evidence="6" key="1">
    <citation type="submission" date="2020-04" db="EMBL/GenBank/DDBJ databases">
        <title>Deep metagenomics examines the oral microbiome during advanced dental caries in children, revealing novel taxa and co-occurrences with host molecules.</title>
        <authorList>
            <person name="Baker J.L."/>
            <person name="Morton J.T."/>
            <person name="Dinis M."/>
            <person name="Alvarez R."/>
            <person name="Tran N.C."/>
            <person name="Knight R."/>
            <person name="Edlund A."/>
        </authorList>
    </citation>
    <scope>NUCLEOTIDE SEQUENCE</scope>
    <source>
        <strain evidence="6">JCVI_32_bin.50</strain>
    </source>
</reference>
<evidence type="ECO:0000256" key="3">
    <source>
        <dbReference type="PIRSR" id="PIRSR640198-2"/>
    </source>
</evidence>
<dbReference type="InterPro" id="IPR040198">
    <property type="entry name" value="Fido_containing"/>
</dbReference>
<dbReference type="InterPro" id="IPR003812">
    <property type="entry name" value="Fido"/>
</dbReference>
<sequence length="377" mass="43981">MEQKYNIPQLPLPYDFETKVVLRQVNAANRRLAELKGIALTIPNENILISTLVLQEALDSSAVENIVTTSDELYKADLAMKGHISNAAAKEVLLYREAMSVGFNLARKNKLLTLNDILAIQRELEHNNAGFRKMPGTVLKSSNGDVVYTPPQNYEEIMRFMTNLELYINDNCMHDVDPLIKLAIIHHQFESIHPFYDGNGRTGRILIILYLIINNLLDLPILYLSRYITHNKEKYYRLIQCIRDKNTDNFKEWEQWVLFMLKGIEETATQTIELTRNISILMAEYKSKLRPIFGRLYKHELINNLFFHPYTKIEYMQKDMMVQRKTATKYLEKIVEAGLLRKVKFGRSNYYINTKLMDLFIHYRSDESSEPGTIETV</sequence>
<feature type="binding site" evidence="1">
    <location>
        <position position="193"/>
    </location>
    <ligand>
        <name>ATP</name>
        <dbReference type="ChEBI" id="CHEBI:30616"/>
    </ligand>
</feature>
<keyword evidence="1" id="KW-0547">Nucleotide-binding</keyword>
<evidence type="ECO:0000256" key="1">
    <source>
        <dbReference type="PIRSR" id="PIRSR038925-1"/>
    </source>
</evidence>
<feature type="binding site" evidence="3">
    <location>
        <begin position="197"/>
        <end position="204"/>
    </location>
    <ligand>
        <name>ATP</name>
        <dbReference type="ChEBI" id="CHEBI:30616"/>
    </ligand>
</feature>
<feature type="domain" description="Fido" evidence="5">
    <location>
        <begin position="112"/>
        <end position="262"/>
    </location>
</feature>
<dbReference type="Gene3D" id="1.10.3290.10">
    <property type="entry name" value="Fido-like domain"/>
    <property type="match status" value="1"/>
</dbReference>
<feature type="active site" evidence="2">
    <location>
        <position position="193"/>
    </location>
</feature>
<dbReference type="AlphaFoldDB" id="A0A9D5WX31"/>
<protein>
    <submittedName>
        <fullName evidence="6">Fic family protein</fullName>
    </submittedName>
</protein>
<name>A0A9D5WX31_9BACT</name>
<keyword evidence="1" id="KW-0067">ATP-binding</keyword>
<keyword evidence="4" id="KW-0472">Membrane</keyword>
<dbReference type="PROSITE" id="PS51459">
    <property type="entry name" value="FIDO"/>
    <property type="match status" value="1"/>
</dbReference>
<dbReference type="Pfam" id="PF02661">
    <property type="entry name" value="Fic"/>
    <property type="match status" value="1"/>
</dbReference>
<organism evidence="6 7">
    <name type="scientific">Prevotella nigrescens</name>
    <dbReference type="NCBI Taxonomy" id="28133"/>
    <lineage>
        <taxon>Bacteria</taxon>
        <taxon>Pseudomonadati</taxon>
        <taxon>Bacteroidota</taxon>
        <taxon>Bacteroidia</taxon>
        <taxon>Bacteroidales</taxon>
        <taxon>Prevotellaceae</taxon>
        <taxon>Prevotella</taxon>
    </lineage>
</organism>
<evidence type="ECO:0000256" key="4">
    <source>
        <dbReference type="SAM" id="Phobius"/>
    </source>
</evidence>
<evidence type="ECO:0000256" key="2">
    <source>
        <dbReference type="PIRSR" id="PIRSR640198-1"/>
    </source>
</evidence>
<dbReference type="InterPro" id="IPR048770">
    <property type="entry name" value="SoFic-like_C"/>
</dbReference>
<dbReference type="InterPro" id="IPR025758">
    <property type="entry name" value="Fic/DOC_N"/>
</dbReference>
<dbReference type="PIRSF" id="PIRSF038925">
    <property type="entry name" value="AMP-prot_trans"/>
    <property type="match status" value="1"/>
</dbReference>
<dbReference type="PANTHER" id="PTHR13504">
    <property type="entry name" value="FIDO DOMAIN-CONTAINING PROTEIN DDB_G0283145"/>
    <property type="match status" value="1"/>
</dbReference>
<evidence type="ECO:0000313" key="6">
    <source>
        <dbReference type="EMBL" id="MBF1447884.1"/>
    </source>
</evidence>
<feature type="binding site" evidence="1">
    <location>
        <position position="64"/>
    </location>
    <ligand>
        <name>ATP</name>
        <dbReference type="ChEBI" id="CHEBI:30616"/>
    </ligand>
</feature>
<dbReference type="SUPFAM" id="SSF140931">
    <property type="entry name" value="Fic-like"/>
    <property type="match status" value="1"/>
</dbReference>
<accession>A0A9D5WX31</accession>
<keyword evidence="4" id="KW-1133">Transmembrane helix</keyword>
<evidence type="ECO:0000313" key="7">
    <source>
        <dbReference type="Proteomes" id="UP000787419"/>
    </source>
</evidence>
<dbReference type="InterPro" id="IPR036597">
    <property type="entry name" value="Fido-like_dom_sf"/>
</dbReference>
<evidence type="ECO:0000259" key="5">
    <source>
        <dbReference type="PROSITE" id="PS51459"/>
    </source>
</evidence>